<dbReference type="SUPFAM" id="SSF48208">
    <property type="entry name" value="Six-hairpin glycosidases"/>
    <property type="match status" value="1"/>
</dbReference>
<reference evidence="1" key="1">
    <citation type="submission" date="2021-01" db="EMBL/GenBank/DDBJ databases">
        <title>Whole genome shotgun sequence of Sphaerisporangium rufum NBRC 109079.</title>
        <authorList>
            <person name="Komaki H."/>
            <person name="Tamura T."/>
        </authorList>
    </citation>
    <scope>NUCLEOTIDE SEQUENCE</scope>
    <source>
        <strain evidence="1">NBRC 109079</strain>
    </source>
</reference>
<keyword evidence="2" id="KW-1185">Reference proteome</keyword>
<dbReference type="GO" id="GO:0005975">
    <property type="term" value="P:carbohydrate metabolic process"/>
    <property type="evidence" value="ECO:0007669"/>
    <property type="project" value="InterPro"/>
</dbReference>
<dbReference type="EMBL" id="BOOU01000080">
    <property type="protein sequence ID" value="GII80766.1"/>
    <property type="molecule type" value="Genomic_DNA"/>
</dbReference>
<dbReference type="AlphaFoldDB" id="A0A919R6V1"/>
<dbReference type="RefSeq" id="WP_203991994.1">
    <property type="nucleotide sequence ID" value="NZ_BOOU01000080.1"/>
</dbReference>
<sequence length="393" mass="41826">MTRQQGRPGALAGIDASAAELVDRMVDLAVRGLPPGYTGGGFVFTRRGRRGADGRWTAAGEGRSVRYAAIVALGVATLPPERRRAALAGDTVHDLVGALVKGLPDVANLGDAALIAWAAAESGHPETGTALARLAELEARLTPGDPVYTVEAAWALAALVAADRAGAGAPDLAGRVAHARDRLLGGLGTDRLYRHVIGPASWYRAHVGCFADQVYPLQALARLHARTGDAEALAAAERIAAGICAAQGPQGQWWWHYDARTGEVVEGYPVYSVHQLSMAPMALLDLADAGGTSYLAEIARGLHWMTSRPETDEELIVEELDLTWRKAARDDPKKIVRGARAVATAVSPRARIAVLDRVYPPVAVDRECRPYELGWLLYAWLFTLPRDHPGAGG</sequence>
<name>A0A919R6V1_9ACTN</name>
<evidence type="ECO:0000313" key="1">
    <source>
        <dbReference type="EMBL" id="GII80766.1"/>
    </source>
</evidence>
<dbReference type="Proteomes" id="UP000655287">
    <property type="component" value="Unassembled WGS sequence"/>
</dbReference>
<accession>A0A919R6V1</accession>
<evidence type="ECO:0000313" key="2">
    <source>
        <dbReference type="Proteomes" id="UP000655287"/>
    </source>
</evidence>
<gene>
    <name evidence="1" type="ORF">Sru01_57480</name>
</gene>
<dbReference type="InterPro" id="IPR008928">
    <property type="entry name" value="6-hairpin_glycosidase_sf"/>
</dbReference>
<organism evidence="1 2">
    <name type="scientific">Sphaerisporangium rufum</name>
    <dbReference type="NCBI Taxonomy" id="1381558"/>
    <lineage>
        <taxon>Bacteria</taxon>
        <taxon>Bacillati</taxon>
        <taxon>Actinomycetota</taxon>
        <taxon>Actinomycetes</taxon>
        <taxon>Streptosporangiales</taxon>
        <taxon>Streptosporangiaceae</taxon>
        <taxon>Sphaerisporangium</taxon>
    </lineage>
</organism>
<comment type="caution">
    <text evidence="1">The sequence shown here is derived from an EMBL/GenBank/DDBJ whole genome shotgun (WGS) entry which is preliminary data.</text>
</comment>
<proteinExistence type="predicted"/>
<protein>
    <submittedName>
        <fullName evidence="1">Uncharacterized protein</fullName>
    </submittedName>
</protein>